<sequence length="203" mass="21348">MREFIRPVAVTFSIACLAASIAALPTDSALAQGKQQMAPAQGKQQMAPPAAAGQAPAVKQIALTDKQVEGVISADKDMYPLMSKMPKSGKPDPKLTAQLESTAKKFGFASLDDYNTVVDNIGMVMAGVDSTSKKYVGNAAVAKAQIAEVQADKKMSAKDKKQALDDLNQAAKAPDPTIDNKGNIDLVVKNYDKLAPIIGGDQN</sequence>
<dbReference type="RefSeq" id="WP_072819892.1">
    <property type="nucleotide sequence ID" value="NZ_LT670849.1"/>
</dbReference>
<dbReference type="Proteomes" id="UP000184096">
    <property type="component" value="Chromosome I"/>
</dbReference>
<name>A0A1M7U6J5_9BRAD</name>
<organism evidence="2 3">
    <name type="scientific">Bradyrhizobium erythrophlei</name>
    <dbReference type="NCBI Taxonomy" id="1437360"/>
    <lineage>
        <taxon>Bacteria</taxon>
        <taxon>Pseudomonadati</taxon>
        <taxon>Pseudomonadota</taxon>
        <taxon>Alphaproteobacteria</taxon>
        <taxon>Hyphomicrobiales</taxon>
        <taxon>Nitrobacteraceae</taxon>
        <taxon>Bradyrhizobium</taxon>
    </lineage>
</organism>
<dbReference type="AlphaFoldDB" id="A0A1M7U6J5"/>
<keyword evidence="1" id="KW-0732">Signal</keyword>
<dbReference type="OrthoDB" id="7997461at2"/>
<proteinExistence type="predicted"/>
<feature type="chain" id="PRO_5012568303" evidence="1">
    <location>
        <begin position="32"/>
        <end position="203"/>
    </location>
</feature>
<accession>A0A1M7U6J5</accession>
<evidence type="ECO:0000256" key="1">
    <source>
        <dbReference type="SAM" id="SignalP"/>
    </source>
</evidence>
<evidence type="ECO:0000313" key="3">
    <source>
        <dbReference type="Proteomes" id="UP000184096"/>
    </source>
</evidence>
<protein>
    <submittedName>
        <fullName evidence="2">Uncharacterized protein</fullName>
    </submittedName>
</protein>
<evidence type="ECO:0000313" key="2">
    <source>
        <dbReference type="EMBL" id="SHN78641.1"/>
    </source>
</evidence>
<reference evidence="3" key="1">
    <citation type="submission" date="2016-11" db="EMBL/GenBank/DDBJ databases">
        <authorList>
            <person name="Varghese N."/>
            <person name="Submissions S."/>
        </authorList>
    </citation>
    <scope>NUCLEOTIDE SEQUENCE [LARGE SCALE GENOMIC DNA]</scope>
    <source>
        <strain evidence="3">GAS401</strain>
    </source>
</reference>
<dbReference type="EMBL" id="LT670849">
    <property type="protein sequence ID" value="SHN78641.1"/>
    <property type="molecule type" value="Genomic_DNA"/>
</dbReference>
<feature type="signal peptide" evidence="1">
    <location>
        <begin position="1"/>
        <end position="31"/>
    </location>
</feature>
<keyword evidence="3" id="KW-1185">Reference proteome</keyword>
<gene>
    <name evidence="2" type="ORF">SAMN05444170_3733</name>
</gene>